<comment type="subcellular location">
    <subcellularLocation>
        <location evidence="1">Cell membrane</location>
        <topology evidence="1">Multi-pass membrane protein</topology>
    </subcellularLocation>
</comment>
<evidence type="ECO:0000256" key="1">
    <source>
        <dbReference type="ARBA" id="ARBA00004651"/>
    </source>
</evidence>
<keyword evidence="6 8" id="KW-1133">Transmembrane helix</keyword>
<keyword evidence="5 8" id="KW-0812">Transmembrane</keyword>
<feature type="transmembrane region" description="Helical" evidence="8">
    <location>
        <begin position="153"/>
        <end position="175"/>
    </location>
</feature>
<protein>
    <recommendedName>
        <fullName evidence="9">Glycosyltransferase RgtA/B/C/D-like domain-containing protein</fullName>
    </recommendedName>
</protein>
<name>A0A0G1WWL4_9BACT</name>
<evidence type="ECO:0000313" key="11">
    <source>
        <dbReference type="Proteomes" id="UP000034877"/>
    </source>
</evidence>
<feature type="transmembrane region" description="Helical" evidence="8">
    <location>
        <begin position="351"/>
        <end position="376"/>
    </location>
</feature>
<dbReference type="PANTHER" id="PTHR33908:SF3">
    <property type="entry name" value="UNDECAPRENYL PHOSPHATE-ALPHA-4-AMINO-4-DEOXY-L-ARABINOSE ARABINOSYL TRANSFERASE"/>
    <property type="match status" value="1"/>
</dbReference>
<dbReference type="Pfam" id="PF13231">
    <property type="entry name" value="PMT_2"/>
    <property type="match status" value="1"/>
</dbReference>
<dbReference type="InterPro" id="IPR050297">
    <property type="entry name" value="LipidA_mod_glycosyltrf_83"/>
</dbReference>
<keyword evidence="2" id="KW-1003">Cell membrane</keyword>
<evidence type="ECO:0000256" key="4">
    <source>
        <dbReference type="ARBA" id="ARBA00022679"/>
    </source>
</evidence>
<feature type="domain" description="Glycosyltransferase RgtA/B/C/D-like" evidence="9">
    <location>
        <begin position="56"/>
        <end position="208"/>
    </location>
</feature>
<feature type="transmembrane region" description="Helical" evidence="8">
    <location>
        <begin position="126"/>
        <end position="146"/>
    </location>
</feature>
<dbReference type="Proteomes" id="UP000034877">
    <property type="component" value="Unassembled WGS sequence"/>
</dbReference>
<accession>A0A0G1WWL4</accession>
<dbReference type="GO" id="GO:0009103">
    <property type="term" value="P:lipopolysaccharide biosynthetic process"/>
    <property type="evidence" value="ECO:0007669"/>
    <property type="project" value="UniProtKB-ARBA"/>
</dbReference>
<feature type="transmembrane region" description="Helical" evidence="8">
    <location>
        <begin position="195"/>
        <end position="214"/>
    </location>
</feature>
<dbReference type="GO" id="GO:0005886">
    <property type="term" value="C:plasma membrane"/>
    <property type="evidence" value="ECO:0007669"/>
    <property type="project" value="UniProtKB-SubCell"/>
</dbReference>
<proteinExistence type="predicted"/>
<organism evidence="10 11">
    <name type="scientific">Candidatus Amesbacteria bacterium GW2011_GWC1_48_10</name>
    <dbReference type="NCBI Taxonomy" id="1618365"/>
    <lineage>
        <taxon>Bacteria</taxon>
        <taxon>Candidatus Amesiibacteriota</taxon>
    </lineage>
</organism>
<keyword evidence="4" id="KW-0808">Transferase</keyword>
<dbReference type="InterPro" id="IPR038731">
    <property type="entry name" value="RgtA/B/C-like"/>
</dbReference>
<evidence type="ECO:0000259" key="9">
    <source>
        <dbReference type="Pfam" id="PF13231"/>
    </source>
</evidence>
<sequence length="506" mass="57302">MLLAAGLRFAGLGKSPPAVNWDEAALGYNAYSLWLTGKDEYGYKMPLALRSFEDYKPPLYAYLTAPIVGMAELNEFNTRLVSAIAGVASVALVFLITKKLVENEVTAVTAAGLTAMEPWSILFSRGAWEANLALAISLATVYLLVLGERKMKYYFAALVLAGVNVLAYHSAKIYLPLVGVWIVYRLKGKIFAYRYWWIAAGAAFLPLVYGIASGSSLTRFSSTSILKVWRQEKSIYSLAANMADRYFAYFSPVNLFVRGSNEPNQNITGFAPFYTFEFGFWAIGMYYLLTKPKKYPLLTAWVISGSLPAVLTWSWFTPVRVLPLFAAFSIVSAIGISQLFTHYLRQGWKKLVTGATFASWGFINVCWLFNTIWFYVPYAEYGKWQWGFRETMAEITPIIDKYDRVVWETPQAQPHIFTLFYGKYPPEKYQHDLGSPEAVPANRQIFDYGKFVFRKIYWPKDRDEKGVLFIGSVYSLPETDLKRDGIPIIKEVIDPQGFVVYRIAGT</sequence>
<feature type="transmembrane region" description="Helical" evidence="8">
    <location>
        <begin position="80"/>
        <end position="97"/>
    </location>
</feature>
<evidence type="ECO:0000256" key="7">
    <source>
        <dbReference type="ARBA" id="ARBA00023136"/>
    </source>
</evidence>
<evidence type="ECO:0000256" key="5">
    <source>
        <dbReference type="ARBA" id="ARBA00022692"/>
    </source>
</evidence>
<dbReference type="PANTHER" id="PTHR33908">
    <property type="entry name" value="MANNOSYLTRANSFERASE YKCB-RELATED"/>
    <property type="match status" value="1"/>
</dbReference>
<keyword evidence="3" id="KW-0328">Glycosyltransferase</keyword>
<dbReference type="EMBL" id="LCPE01000007">
    <property type="protein sequence ID" value="KKU94748.1"/>
    <property type="molecule type" value="Genomic_DNA"/>
</dbReference>
<gene>
    <name evidence="10" type="ORF">UY22_C0007G0012</name>
</gene>
<dbReference type="GO" id="GO:0016763">
    <property type="term" value="F:pentosyltransferase activity"/>
    <property type="evidence" value="ECO:0007669"/>
    <property type="project" value="TreeGrafter"/>
</dbReference>
<dbReference type="AlphaFoldDB" id="A0A0G1WWL4"/>
<evidence type="ECO:0000256" key="8">
    <source>
        <dbReference type="SAM" id="Phobius"/>
    </source>
</evidence>
<evidence type="ECO:0000256" key="2">
    <source>
        <dbReference type="ARBA" id="ARBA00022475"/>
    </source>
</evidence>
<feature type="transmembrane region" description="Helical" evidence="8">
    <location>
        <begin position="322"/>
        <end position="344"/>
    </location>
</feature>
<reference evidence="10 11" key="1">
    <citation type="journal article" date="2015" name="Nature">
        <title>rRNA introns, odd ribosomes, and small enigmatic genomes across a large radiation of phyla.</title>
        <authorList>
            <person name="Brown C.T."/>
            <person name="Hug L.A."/>
            <person name="Thomas B.C."/>
            <person name="Sharon I."/>
            <person name="Castelle C.J."/>
            <person name="Singh A."/>
            <person name="Wilkins M.J."/>
            <person name="Williams K.H."/>
            <person name="Banfield J.F."/>
        </authorList>
    </citation>
    <scope>NUCLEOTIDE SEQUENCE [LARGE SCALE GENOMIC DNA]</scope>
</reference>
<comment type="caution">
    <text evidence="10">The sequence shown here is derived from an EMBL/GenBank/DDBJ whole genome shotgun (WGS) entry which is preliminary data.</text>
</comment>
<evidence type="ECO:0000313" key="10">
    <source>
        <dbReference type="EMBL" id="KKU94748.1"/>
    </source>
</evidence>
<evidence type="ECO:0000256" key="6">
    <source>
        <dbReference type="ARBA" id="ARBA00022989"/>
    </source>
</evidence>
<evidence type="ECO:0000256" key="3">
    <source>
        <dbReference type="ARBA" id="ARBA00022676"/>
    </source>
</evidence>
<dbReference type="GO" id="GO:0010041">
    <property type="term" value="P:response to iron(III) ion"/>
    <property type="evidence" value="ECO:0007669"/>
    <property type="project" value="TreeGrafter"/>
</dbReference>
<feature type="transmembrane region" description="Helical" evidence="8">
    <location>
        <begin position="296"/>
        <end position="316"/>
    </location>
</feature>
<keyword evidence="7 8" id="KW-0472">Membrane</keyword>